<dbReference type="Gene3D" id="3.30.200.20">
    <property type="entry name" value="Phosphorylase Kinase, domain 1"/>
    <property type="match status" value="1"/>
</dbReference>
<dbReference type="SUPFAM" id="SSF56112">
    <property type="entry name" value="Protein kinase-like (PK-like)"/>
    <property type="match status" value="1"/>
</dbReference>
<comment type="caution">
    <text evidence="12">The sequence shown here is derived from an EMBL/GenBank/DDBJ whole genome shotgun (WGS) entry which is preliminary data.</text>
</comment>
<feature type="transmembrane region" description="Helical" evidence="10">
    <location>
        <begin position="424"/>
        <end position="447"/>
    </location>
</feature>
<proteinExistence type="predicted"/>
<dbReference type="PROSITE" id="PS50011">
    <property type="entry name" value="PROTEIN_KINASE_DOM"/>
    <property type="match status" value="1"/>
</dbReference>
<keyword evidence="6 8" id="KW-0067">ATP-binding</keyword>
<keyword evidence="4 8" id="KW-0547">Nucleotide-binding</keyword>
<accession>A0ABR0V395</accession>
<gene>
    <name evidence="12" type="ORF">DH2020_037667</name>
</gene>
<dbReference type="CDD" id="cd14066">
    <property type="entry name" value="STKc_IRAK"/>
    <property type="match status" value="1"/>
</dbReference>
<evidence type="ECO:0000256" key="9">
    <source>
        <dbReference type="SAM" id="MobiDB-lite"/>
    </source>
</evidence>
<dbReference type="Gene3D" id="1.10.510.10">
    <property type="entry name" value="Transferase(Phosphotransferase) domain 1"/>
    <property type="match status" value="1"/>
</dbReference>
<evidence type="ECO:0000256" key="2">
    <source>
        <dbReference type="ARBA" id="ARBA00022527"/>
    </source>
</evidence>
<dbReference type="InterPro" id="IPR045272">
    <property type="entry name" value="ANXUR1/2-like"/>
</dbReference>
<evidence type="ECO:0000256" key="4">
    <source>
        <dbReference type="ARBA" id="ARBA00022741"/>
    </source>
</evidence>
<evidence type="ECO:0000256" key="8">
    <source>
        <dbReference type="PROSITE-ProRule" id="PRU10141"/>
    </source>
</evidence>
<dbReference type="Gene3D" id="2.60.120.430">
    <property type="entry name" value="Galactose-binding lectin"/>
    <property type="match status" value="2"/>
</dbReference>
<comment type="subcellular location">
    <subcellularLocation>
        <location evidence="1">Membrane</location>
        <topology evidence="1">Single-pass type I membrane protein</topology>
    </subcellularLocation>
</comment>
<keyword evidence="10" id="KW-0812">Transmembrane</keyword>
<evidence type="ECO:0000259" key="11">
    <source>
        <dbReference type="PROSITE" id="PS50011"/>
    </source>
</evidence>
<evidence type="ECO:0000256" key="10">
    <source>
        <dbReference type="SAM" id="Phobius"/>
    </source>
</evidence>
<keyword evidence="3" id="KW-0808">Transferase</keyword>
<feature type="domain" description="Protein kinase" evidence="11">
    <location>
        <begin position="507"/>
        <end position="787"/>
    </location>
</feature>
<keyword evidence="2" id="KW-0723">Serine/threonine-protein kinase</keyword>
<protein>
    <recommendedName>
        <fullName evidence="11">Protein kinase domain-containing protein</fullName>
    </recommendedName>
</protein>
<dbReference type="Pfam" id="PF07714">
    <property type="entry name" value="PK_Tyr_Ser-Thr"/>
    <property type="match status" value="1"/>
</dbReference>
<evidence type="ECO:0000256" key="3">
    <source>
        <dbReference type="ARBA" id="ARBA00022679"/>
    </source>
</evidence>
<evidence type="ECO:0000256" key="5">
    <source>
        <dbReference type="ARBA" id="ARBA00022777"/>
    </source>
</evidence>
<reference evidence="12 13" key="1">
    <citation type="journal article" date="2021" name="Comput. Struct. Biotechnol. J.">
        <title>De novo genome assembly of the potent medicinal plant Rehmannia glutinosa using nanopore technology.</title>
        <authorList>
            <person name="Ma L."/>
            <person name="Dong C."/>
            <person name="Song C."/>
            <person name="Wang X."/>
            <person name="Zheng X."/>
            <person name="Niu Y."/>
            <person name="Chen S."/>
            <person name="Feng W."/>
        </authorList>
    </citation>
    <scope>NUCLEOTIDE SEQUENCE [LARGE SCALE GENOMIC DNA]</scope>
    <source>
        <strain evidence="12">DH-2019</strain>
    </source>
</reference>
<sequence>MRPRLTSSMFYLTRQSSARVDARAQSAVRLTLFRTLSHHSPEEVSNEPVVQRKNRAGSVTGRTFTGDENPPENSYYPQAEANQFKTSAYQLSRSIKAQEFSENRLDQTGPYVVRFHFYPFSSLGNLSDARFSVSASGFPLLSNFTLVKYNLVGNFPLIQEFLLNVPSGKLRIEFVPFKDHYFAFVNAIEVFLAPPDFIPDFAPHVTLEGNDEDYNGVLNGPLHVIHRINVGGPNIMPNNDSLLRYWIPDDNYLFIKNSARNSEVYGGKPNYQAPGATEFDAPDFVYRTAKEMNIDNNSGSGSLSNFNISWRFDVKKGADHLVRVHFCDIVSRTTNEFLRFNLYIYSEFGLEIYPFGVISQPAAPFYRDFVVSSDDSGFMNISVGPKRRLRDQTAFLNGVEIMELIRDHIGSASSGNSDSKRKHWLVIIGCVVGGVILVFVVVIVFLFGLKKRKSKPVEDFDFPLAPVQGGSSYSRTTVRTASGSPLADLHLGLKVPFSEILYATKRFDAKLMIGEGGFGKVYKGMLKNGMKVAVKRSEPGHGQGLPEFQTEIMVLSKIRHHHLVSLIGYCDERDEMILVYEYMEKGTLRDHLYFSHGESRESISRSELSWDERLRICIGAAKGIHYLHTGSTGTIIHRDIKSTNILLDEHFVAKVADFGLSRSGLLEETHVSTDVKGSFGYLDPEYFKCLQLTQKSDVYSFGVVLLEVLCARPVIDHLLPREQINLADWGVSCQRKGELEKIIDHLLVGRINPNSLRKFGETVEKCLQENGADRPNMVDVLWDLEYCLQLQNTVVPREPYEDSTTDVAWGLPMPVVRRLPSDSVDIGEDELRNDSYSFSDVSQVNAGEVFSQLNLDEAR</sequence>
<evidence type="ECO:0000256" key="6">
    <source>
        <dbReference type="ARBA" id="ARBA00022840"/>
    </source>
</evidence>
<dbReference type="InterPro" id="IPR024788">
    <property type="entry name" value="Malectin-like_Carb-bd_dom"/>
</dbReference>
<keyword evidence="5" id="KW-0418">Kinase</keyword>
<dbReference type="PROSITE" id="PS00107">
    <property type="entry name" value="PROTEIN_KINASE_ATP"/>
    <property type="match status" value="1"/>
</dbReference>
<feature type="region of interest" description="Disordered" evidence="9">
    <location>
        <begin position="41"/>
        <end position="74"/>
    </location>
</feature>
<organism evidence="12 13">
    <name type="scientific">Rehmannia glutinosa</name>
    <name type="common">Chinese foxglove</name>
    <dbReference type="NCBI Taxonomy" id="99300"/>
    <lineage>
        <taxon>Eukaryota</taxon>
        <taxon>Viridiplantae</taxon>
        <taxon>Streptophyta</taxon>
        <taxon>Embryophyta</taxon>
        <taxon>Tracheophyta</taxon>
        <taxon>Spermatophyta</taxon>
        <taxon>Magnoliopsida</taxon>
        <taxon>eudicotyledons</taxon>
        <taxon>Gunneridae</taxon>
        <taxon>Pentapetalae</taxon>
        <taxon>asterids</taxon>
        <taxon>lamiids</taxon>
        <taxon>Lamiales</taxon>
        <taxon>Orobanchaceae</taxon>
        <taxon>Rehmannieae</taxon>
        <taxon>Rehmannia</taxon>
    </lineage>
</organism>
<dbReference type="InterPro" id="IPR000719">
    <property type="entry name" value="Prot_kinase_dom"/>
</dbReference>
<keyword evidence="10" id="KW-0472">Membrane</keyword>
<dbReference type="EMBL" id="JABTTQ020001719">
    <property type="protein sequence ID" value="KAK6128592.1"/>
    <property type="molecule type" value="Genomic_DNA"/>
</dbReference>
<dbReference type="PROSITE" id="PS00108">
    <property type="entry name" value="PROTEIN_KINASE_ST"/>
    <property type="match status" value="1"/>
</dbReference>
<feature type="binding site" evidence="8">
    <location>
        <position position="535"/>
    </location>
    <ligand>
        <name>ATP</name>
        <dbReference type="ChEBI" id="CHEBI:30616"/>
    </ligand>
</feature>
<dbReference type="InterPro" id="IPR001245">
    <property type="entry name" value="Ser-Thr/Tyr_kinase_cat_dom"/>
</dbReference>
<name>A0ABR0V395_REHGL</name>
<evidence type="ECO:0000256" key="7">
    <source>
        <dbReference type="ARBA" id="ARBA00023180"/>
    </source>
</evidence>
<dbReference type="PANTHER" id="PTHR27003:SF59">
    <property type="entry name" value="PROTEIN KINASE DOMAIN-CONTAINING PROTEIN"/>
    <property type="match status" value="1"/>
</dbReference>
<dbReference type="SMART" id="SM00220">
    <property type="entry name" value="S_TKc"/>
    <property type="match status" value="1"/>
</dbReference>
<evidence type="ECO:0000313" key="12">
    <source>
        <dbReference type="EMBL" id="KAK6128592.1"/>
    </source>
</evidence>
<keyword evidence="13" id="KW-1185">Reference proteome</keyword>
<keyword evidence="7" id="KW-0325">Glycoprotein</keyword>
<dbReference type="InterPro" id="IPR011009">
    <property type="entry name" value="Kinase-like_dom_sf"/>
</dbReference>
<dbReference type="Proteomes" id="UP001318860">
    <property type="component" value="Unassembled WGS sequence"/>
</dbReference>
<dbReference type="InterPro" id="IPR008271">
    <property type="entry name" value="Ser/Thr_kinase_AS"/>
</dbReference>
<evidence type="ECO:0000256" key="1">
    <source>
        <dbReference type="ARBA" id="ARBA00004479"/>
    </source>
</evidence>
<evidence type="ECO:0000313" key="13">
    <source>
        <dbReference type="Proteomes" id="UP001318860"/>
    </source>
</evidence>
<dbReference type="InterPro" id="IPR017441">
    <property type="entry name" value="Protein_kinase_ATP_BS"/>
</dbReference>
<dbReference type="Pfam" id="PF12819">
    <property type="entry name" value="Malectin_like"/>
    <property type="match status" value="1"/>
</dbReference>
<dbReference type="PANTHER" id="PTHR27003">
    <property type="entry name" value="OS07G0166700 PROTEIN"/>
    <property type="match status" value="1"/>
</dbReference>
<keyword evidence="10" id="KW-1133">Transmembrane helix</keyword>